<sequence length="478" mass="54605">MASFSSTSLIVHSKYEVFLNFRGEDTRNGFTSHLAAALHRKQIQFFIDDEELRKGDEISPAFSNAIQNSDISIVIFSKDYASSKWCLNELVKILDSKKMNGQIVIPVFYQVDPSDVRKQKGSFGEAFIHLENNFAGKVKKWRDAVTEASNLSDISKKLEDASDLTDLDGFVGLNSRIEDLKSLLRLELHDVRVIGIWGMGGIGKTTIASVVFHQISGDFQGKCFMRNVRDESNKKGVVHVRDEVICEVLEENLKIGTSIIPPRIQKRLQLMKVLIVLDDGYNLAMEAESLITSRDKGVLEKCGVKNIYEAKELKHDEALELLRRKAFRENNRSYDLMELSEEAVSYAHGNPLALEVLGSSLYQKSKQQWNVKLQNLKLISEPNIYNVLKISYYELNLEEKKTFLDIACFFKGEDINFVRKNKMILHYWTLSLISHSLQYYMMWCKCIICCRKWVKRLFAKNLSTNVAGCGIIGTSIMY</sequence>
<evidence type="ECO:0000313" key="2">
    <source>
        <dbReference type="Proteomes" id="UP000829398"/>
    </source>
</evidence>
<accession>A0ACB8M4Z9</accession>
<dbReference type="EMBL" id="CM039172">
    <property type="protein sequence ID" value="KAH9780918.1"/>
    <property type="molecule type" value="Genomic_DNA"/>
</dbReference>
<reference evidence="2" key="1">
    <citation type="journal article" date="2023" name="Hortic. Res.">
        <title>A chromosome-level phased genome enabling allele-level studies in sweet orange: a case study on citrus Huanglongbing tolerance.</title>
        <authorList>
            <person name="Wu B."/>
            <person name="Yu Q."/>
            <person name="Deng Z."/>
            <person name="Duan Y."/>
            <person name="Luo F."/>
            <person name="Gmitter F. Jr."/>
        </authorList>
    </citation>
    <scope>NUCLEOTIDE SEQUENCE [LARGE SCALE GENOMIC DNA]</scope>
    <source>
        <strain evidence="2">cv. Valencia</strain>
    </source>
</reference>
<dbReference type="Proteomes" id="UP000829398">
    <property type="component" value="Chromosome 3"/>
</dbReference>
<protein>
    <submittedName>
        <fullName evidence="1">ADP-ribosyl cyclase/cyclic ADP-ribose hydrolase</fullName>
    </submittedName>
</protein>
<name>A0ACB8M4Z9_CITSI</name>
<gene>
    <name evidence="1" type="ORF">KPL71_008257</name>
</gene>
<comment type="caution">
    <text evidence="1">The sequence shown here is derived from an EMBL/GenBank/DDBJ whole genome shotgun (WGS) entry which is preliminary data.</text>
</comment>
<proteinExistence type="predicted"/>
<keyword evidence="1" id="KW-0378">Hydrolase</keyword>
<organism evidence="1 2">
    <name type="scientific">Citrus sinensis</name>
    <name type="common">Sweet orange</name>
    <name type="synonym">Citrus aurantium var. sinensis</name>
    <dbReference type="NCBI Taxonomy" id="2711"/>
    <lineage>
        <taxon>Eukaryota</taxon>
        <taxon>Viridiplantae</taxon>
        <taxon>Streptophyta</taxon>
        <taxon>Embryophyta</taxon>
        <taxon>Tracheophyta</taxon>
        <taxon>Spermatophyta</taxon>
        <taxon>Magnoliopsida</taxon>
        <taxon>eudicotyledons</taxon>
        <taxon>Gunneridae</taxon>
        <taxon>Pentapetalae</taxon>
        <taxon>rosids</taxon>
        <taxon>malvids</taxon>
        <taxon>Sapindales</taxon>
        <taxon>Rutaceae</taxon>
        <taxon>Aurantioideae</taxon>
        <taxon>Citrus</taxon>
    </lineage>
</organism>
<keyword evidence="2" id="KW-1185">Reference proteome</keyword>
<evidence type="ECO:0000313" key="1">
    <source>
        <dbReference type="EMBL" id="KAH9780918.1"/>
    </source>
</evidence>